<evidence type="ECO:0000256" key="15">
    <source>
        <dbReference type="ARBA" id="ARBA00049902"/>
    </source>
</evidence>
<evidence type="ECO:0000256" key="7">
    <source>
        <dbReference type="ARBA" id="ARBA00022692"/>
    </source>
</evidence>
<dbReference type="RefSeq" id="WP_344794203.1">
    <property type="nucleotide sequence ID" value="NZ_BAABBN010000002.1"/>
</dbReference>
<keyword evidence="12 16" id="KW-0131">Cell cycle</keyword>
<keyword evidence="16" id="KW-0997">Cell inner membrane</keyword>
<feature type="transmembrane region" description="Helical" evidence="16">
    <location>
        <begin position="85"/>
        <end position="104"/>
    </location>
</feature>
<dbReference type="HAMAP" id="MF_00913">
    <property type="entry name" value="PGT_FtsW_proteobact"/>
    <property type="match status" value="1"/>
</dbReference>
<evidence type="ECO:0000256" key="9">
    <source>
        <dbReference type="ARBA" id="ARBA00022984"/>
    </source>
</evidence>
<evidence type="ECO:0000256" key="6">
    <source>
        <dbReference type="ARBA" id="ARBA00022679"/>
    </source>
</evidence>
<dbReference type="NCBIfam" id="TIGR02614">
    <property type="entry name" value="ftsW"/>
    <property type="match status" value="1"/>
</dbReference>
<evidence type="ECO:0000256" key="10">
    <source>
        <dbReference type="ARBA" id="ARBA00022989"/>
    </source>
</evidence>
<evidence type="ECO:0000256" key="2">
    <source>
        <dbReference type="ARBA" id="ARBA00004752"/>
    </source>
</evidence>
<reference evidence="18" key="1">
    <citation type="journal article" date="2019" name="Int. J. Syst. Evol. Microbiol.">
        <title>The Global Catalogue of Microorganisms (GCM) 10K type strain sequencing project: providing services to taxonomists for standard genome sequencing and annotation.</title>
        <authorList>
            <consortium name="The Broad Institute Genomics Platform"/>
            <consortium name="The Broad Institute Genome Sequencing Center for Infectious Disease"/>
            <person name="Wu L."/>
            <person name="Ma J."/>
        </authorList>
    </citation>
    <scope>NUCLEOTIDE SEQUENCE [LARGE SCALE GENOMIC DNA]</scope>
    <source>
        <strain evidence="18">JCM 17551</strain>
    </source>
</reference>
<evidence type="ECO:0000256" key="13">
    <source>
        <dbReference type="ARBA" id="ARBA00023316"/>
    </source>
</evidence>
<feature type="transmembrane region" description="Helical" evidence="16">
    <location>
        <begin position="153"/>
        <end position="170"/>
    </location>
</feature>
<protein>
    <recommendedName>
        <fullName evidence="16">Probable peptidoglycan glycosyltransferase FtsW</fullName>
        <shortName evidence="16">PGT</shortName>
        <ecNumber evidence="16">2.4.99.28</ecNumber>
    </recommendedName>
    <alternativeName>
        <fullName evidence="16">Cell division protein FtsW</fullName>
    </alternativeName>
    <alternativeName>
        <fullName evidence="16">Cell wall polymerase</fullName>
    </alternativeName>
    <alternativeName>
        <fullName evidence="16">Peptidoglycan polymerase</fullName>
        <shortName evidence="16">PG polymerase</shortName>
    </alternativeName>
</protein>
<dbReference type="EC" id="2.4.99.28" evidence="16"/>
<keyword evidence="10 16" id="KW-1133">Transmembrane helix</keyword>
<evidence type="ECO:0000313" key="17">
    <source>
        <dbReference type="EMBL" id="GAA3909471.1"/>
    </source>
</evidence>
<gene>
    <name evidence="16 17" type="primary">ftsW</name>
    <name evidence="17" type="ORF">GCM10022277_00280</name>
</gene>
<proteinExistence type="inferred from homology"/>
<feature type="transmembrane region" description="Helical" evidence="16">
    <location>
        <begin position="316"/>
        <end position="340"/>
    </location>
</feature>
<comment type="catalytic activity">
    <reaction evidence="15 16">
        <text>[GlcNAc-(1-&gt;4)-Mur2Ac(oyl-L-Ala-gamma-D-Glu-L-Lys-D-Ala-D-Ala)](n)-di-trans,octa-cis-undecaprenyl diphosphate + beta-D-GlcNAc-(1-&gt;4)-Mur2Ac(oyl-L-Ala-gamma-D-Glu-L-Lys-D-Ala-D-Ala)-di-trans,octa-cis-undecaprenyl diphosphate = [GlcNAc-(1-&gt;4)-Mur2Ac(oyl-L-Ala-gamma-D-Glu-L-Lys-D-Ala-D-Ala)](n+1)-di-trans,octa-cis-undecaprenyl diphosphate + di-trans,octa-cis-undecaprenyl diphosphate + H(+)</text>
        <dbReference type="Rhea" id="RHEA:23708"/>
        <dbReference type="Rhea" id="RHEA-COMP:9602"/>
        <dbReference type="Rhea" id="RHEA-COMP:9603"/>
        <dbReference type="ChEBI" id="CHEBI:15378"/>
        <dbReference type="ChEBI" id="CHEBI:58405"/>
        <dbReference type="ChEBI" id="CHEBI:60033"/>
        <dbReference type="ChEBI" id="CHEBI:78435"/>
        <dbReference type="EC" id="2.4.99.28"/>
    </reaction>
</comment>
<comment type="pathway">
    <text evidence="2 16">Cell wall biogenesis; peptidoglycan biosynthesis.</text>
</comment>
<evidence type="ECO:0000256" key="12">
    <source>
        <dbReference type="ARBA" id="ARBA00023306"/>
    </source>
</evidence>
<comment type="similarity">
    <text evidence="14 16">Belongs to the SEDS family. FtsW subfamily.</text>
</comment>
<sequence length="397" mass="43277">MTSLADRYSSSRQWQLPFDGLLTMSVLLLLTIGTVCMTSASTEIAAGNYKNEFFHIKRHLIYLTIGMVAAFATLSIPIRLYREMSWLALGLGFALLVLVLVPGIGRDVNGSTRWIGLGGFNIQASEIAKVSMVIYTASYLVRHLDEVRTRYSGFLRPVLVLGAFVFLLLLEPDFGAAVVMLSAFMAMMFLAGVKASHFFLSIVVCLVGVVGIAVSQPYRMARLQSFLDPWDADIQFGSGYQLTQALIAFGRGDWFGVGLGNSMQKLYFLPEAHTDFVFAIIAEEMGAVGAIGVLLLFAVFAWRAITIGRKAEEKGLLFNAYMAYGLSMIFAMQAIINIGVNTGTLPTKGLTLPFLSYGGSSLIISCVAAAIILRIDYETRLDKSGNSAPQEEVTNGR</sequence>
<keyword evidence="9 16" id="KW-0573">Peptidoglycan synthesis</keyword>
<comment type="function">
    <text evidence="16">Peptidoglycan polymerase that is essential for cell division.</text>
</comment>
<dbReference type="PANTHER" id="PTHR30474:SF2">
    <property type="entry name" value="PEPTIDOGLYCAN GLYCOSYLTRANSFERASE FTSW-RELATED"/>
    <property type="match status" value="1"/>
</dbReference>
<keyword evidence="7 16" id="KW-0812">Transmembrane</keyword>
<keyword evidence="5 16" id="KW-0328">Glycosyltransferase</keyword>
<dbReference type="InterPro" id="IPR001182">
    <property type="entry name" value="FtsW/RodA"/>
</dbReference>
<keyword evidence="8 16" id="KW-0133">Cell shape</keyword>
<evidence type="ECO:0000256" key="14">
    <source>
        <dbReference type="ARBA" id="ARBA00038053"/>
    </source>
</evidence>
<comment type="subcellular location">
    <subcellularLocation>
        <location evidence="16">Cell inner membrane</location>
        <topology evidence="16">Multi-pass membrane protein</topology>
    </subcellularLocation>
    <subcellularLocation>
        <location evidence="1">Cell membrane</location>
        <topology evidence="1">Multi-pass membrane protein</topology>
    </subcellularLocation>
    <text evidence="16">Localizes to the division septum.</text>
</comment>
<evidence type="ECO:0000256" key="3">
    <source>
        <dbReference type="ARBA" id="ARBA00022475"/>
    </source>
</evidence>
<feature type="transmembrane region" description="Helical" evidence="16">
    <location>
        <begin position="21"/>
        <end position="40"/>
    </location>
</feature>
<keyword evidence="18" id="KW-1185">Reference proteome</keyword>
<evidence type="ECO:0000313" key="18">
    <source>
        <dbReference type="Proteomes" id="UP001501565"/>
    </source>
</evidence>
<accession>A0ABP7LXB7</accession>
<name>A0ABP7LXB7_9GAMM</name>
<dbReference type="PANTHER" id="PTHR30474">
    <property type="entry name" value="CELL CYCLE PROTEIN"/>
    <property type="match status" value="1"/>
</dbReference>
<keyword evidence="11 16" id="KW-0472">Membrane</keyword>
<keyword evidence="6 16" id="KW-0808">Transferase</keyword>
<dbReference type="Proteomes" id="UP001501565">
    <property type="component" value="Unassembled WGS sequence"/>
</dbReference>
<feature type="transmembrane region" description="Helical" evidence="16">
    <location>
        <begin position="276"/>
        <end position="304"/>
    </location>
</feature>
<organism evidence="17 18">
    <name type="scientific">Litoribacillus peritrichatus</name>
    <dbReference type="NCBI Taxonomy" id="718191"/>
    <lineage>
        <taxon>Bacteria</taxon>
        <taxon>Pseudomonadati</taxon>
        <taxon>Pseudomonadota</taxon>
        <taxon>Gammaproteobacteria</taxon>
        <taxon>Oceanospirillales</taxon>
        <taxon>Oceanospirillaceae</taxon>
        <taxon>Litoribacillus</taxon>
    </lineage>
</organism>
<dbReference type="Pfam" id="PF01098">
    <property type="entry name" value="FTSW_RODA_SPOVE"/>
    <property type="match status" value="1"/>
</dbReference>
<dbReference type="EMBL" id="BAABBN010000002">
    <property type="protein sequence ID" value="GAA3909471.1"/>
    <property type="molecule type" value="Genomic_DNA"/>
</dbReference>
<evidence type="ECO:0000256" key="8">
    <source>
        <dbReference type="ARBA" id="ARBA00022960"/>
    </source>
</evidence>
<evidence type="ECO:0000256" key="11">
    <source>
        <dbReference type="ARBA" id="ARBA00023136"/>
    </source>
</evidence>
<feature type="transmembrane region" description="Helical" evidence="16">
    <location>
        <begin position="60"/>
        <end position="78"/>
    </location>
</feature>
<evidence type="ECO:0000256" key="4">
    <source>
        <dbReference type="ARBA" id="ARBA00022618"/>
    </source>
</evidence>
<evidence type="ECO:0000256" key="16">
    <source>
        <dbReference type="HAMAP-Rule" id="MF_00913"/>
    </source>
</evidence>
<dbReference type="InterPro" id="IPR013437">
    <property type="entry name" value="FtsW"/>
</dbReference>
<evidence type="ECO:0000256" key="5">
    <source>
        <dbReference type="ARBA" id="ARBA00022676"/>
    </source>
</evidence>
<feature type="transmembrane region" description="Helical" evidence="16">
    <location>
        <begin position="176"/>
        <end position="193"/>
    </location>
</feature>
<keyword evidence="4 16" id="KW-0132">Cell division</keyword>
<feature type="transmembrane region" description="Helical" evidence="16">
    <location>
        <begin position="198"/>
        <end position="218"/>
    </location>
</feature>
<keyword evidence="13 16" id="KW-0961">Cell wall biogenesis/degradation</keyword>
<comment type="caution">
    <text evidence="17">The sequence shown here is derived from an EMBL/GenBank/DDBJ whole genome shotgun (WGS) entry which is preliminary data.</text>
</comment>
<keyword evidence="3 16" id="KW-1003">Cell membrane</keyword>
<evidence type="ECO:0000256" key="1">
    <source>
        <dbReference type="ARBA" id="ARBA00004651"/>
    </source>
</evidence>
<feature type="transmembrane region" description="Helical" evidence="16">
    <location>
        <begin position="352"/>
        <end position="373"/>
    </location>
</feature>